<protein>
    <submittedName>
        <fullName evidence="1 3">Uncharacterized protein</fullName>
    </submittedName>
</protein>
<evidence type="ECO:0000313" key="3">
    <source>
        <dbReference type="WBParaSite" id="OFLC_0000040301-mRNA-1"/>
    </source>
</evidence>
<reference evidence="3" key="1">
    <citation type="submission" date="2016-06" db="UniProtKB">
        <authorList>
            <consortium name="WormBaseParasite"/>
        </authorList>
    </citation>
    <scope>IDENTIFICATION</scope>
</reference>
<dbReference type="WBParaSite" id="OFLC_0000040301-mRNA-1">
    <property type="protein sequence ID" value="OFLC_0000040301-mRNA-1"/>
    <property type="gene ID" value="OFLC_0000040301"/>
</dbReference>
<dbReference type="STRING" id="387005.A0A183GYU4"/>
<keyword evidence="2" id="KW-1185">Reference proteome</keyword>
<dbReference type="Proteomes" id="UP000267606">
    <property type="component" value="Unassembled WGS sequence"/>
</dbReference>
<dbReference type="InterPro" id="IPR023250">
    <property type="entry name" value="Cyclin-dep_Kinase_2_interact"/>
</dbReference>
<organism evidence="3">
    <name type="scientific">Onchocerca flexuosa</name>
    <dbReference type="NCBI Taxonomy" id="387005"/>
    <lineage>
        <taxon>Eukaryota</taxon>
        <taxon>Metazoa</taxon>
        <taxon>Ecdysozoa</taxon>
        <taxon>Nematoda</taxon>
        <taxon>Chromadorea</taxon>
        <taxon>Rhabditida</taxon>
        <taxon>Spirurina</taxon>
        <taxon>Spiruromorpha</taxon>
        <taxon>Filarioidea</taxon>
        <taxon>Onchocercidae</taxon>
        <taxon>Onchocerca</taxon>
    </lineage>
</organism>
<accession>A0A183GYU4</accession>
<reference evidence="1 2" key="2">
    <citation type="submission" date="2018-11" db="EMBL/GenBank/DDBJ databases">
        <authorList>
            <consortium name="Pathogen Informatics"/>
        </authorList>
    </citation>
    <scope>NUCLEOTIDE SEQUENCE [LARGE SCALE GENOMIC DNA]</scope>
</reference>
<name>A0A183GYU4_9BILA</name>
<evidence type="ECO:0000313" key="1">
    <source>
        <dbReference type="EMBL" id="VDO25670.1"/>
    </source>
</evidence>
<dbReference type="EMBL" id="UZAJ01000129">
    <property type="protein sequence ID" value="VDO25670.1"/>
    <property type="molecule type" value="Genomic_DNA"/>
</dbReference>
<dbReference type="AlphaFoldDB" id="A0A183GYU4"/>
<dbReference type="PRINTS" id="PR02040">
    <property type="entry name" value="CDK2IP"/>
</dbReference>
<proteinExistence type="predicted"/>
<gene>
    <name evidence="1" type="ORF">OFLC_LOCUS404</name>
</gene>
<sequence length="306" mass="35522">MYGHCEQAEKEICRRFGGEEIRSRRLDYSIGRFFDRLSNIWDTNPEGNRSGGFRAVSRTRSICDETGVKVMAFAQPKTSVEIPLKDSTENDMQRYVRDFCTEIWNMTQRWEELNGSTYNLLEKIINNRLCIIYAQSVDVVEERDLEKDRLESDLTALLLGEKGSDCNATNVESARNRLERNEISRITEKIVQDVERLVDLVNVQMARIVGQLQKMRERLAGLRKLEHIQGDRENLPRLQNPKLKELSEILPLIVKMYQEELKAKRAALDDLANFNSRDIFLTISASWSHQAFIDRSTLSRLYSLVV</sequence>
<evidence type="ECO:0000313" key="2">
    <source>
        <dbReference type="Proteomes" id="UP000267606"/>
    </source>
</evidence>